<name>A0A7W6BIA0_9SPHN</name>
<evidence type="ECO:0000313" key="2">
    <source>
        <dbReference type="EMBL" id="MBB3926479.1"/>
    </source>
</evidence>
<dbReference type="AlphaFoldDB" id="A0A7W6BIA0"/>
<keyword evidence="1" id="KW-0812">Transmembrane</keyword>
<feature type="transmembrane region" description="Helical" evidence="1">
    <location>
        <begin position="20"/>
        <end position="39"/>
    </location>
</feature>
<dbReference type="Proteomes" id="UP000571950">
    <property type="component" value="Unassembled WGS sequence"/>
</dbReference>
<evidence type="ECO:0000313" key="3">
    <source>
        <dbReference type="Proteomes" id="UP000571950"/>
    </source>
</evidence>
<organism evidence="2 3">
    <name type="scientific">Sphingobium jiangsuense</name>
    <dbReference type="NCBI Taxonomy" id="870476"/>
    <lineage>
        <taxon>Bacteria</taxon>
        <taxon>Pseudomonadati</taxon>
        <taxon>Pseudomonadota</taxon>
        <taxon>Alphaproteobacteria</taxon>
        <taxon>Sphingomonadales</taxon>
        <taxon>Sphingomonadaceae</taxon>
        <taxon>Sphingobium</taxon>
    </lineage>
</organism>
<gene>
    <name evidence="2" type="ORF">GGR43_002199</name>
</gene>
<keyword evidence="3" id="KW-1185">Reference proteome</keyword>
<reference evidence="2 3" key="1">
    <citation type="submission" date="2020-08" db="EMBL/GenBank/DDBJ databases">
        <title>Genomic Encyclopedia of Type Strains, Phase IV (KMG-IV): sequencing the most valuable type-strain genomes for metagenomic binning, comparative biology and taxonomic classification.</title>
        <authorList>
            <person name="Goeker M."/>
        </authorList>
    </citation>
    <scope>NUCLEOTIDE SEQUENCE [LARGE SCALE GENOMIC DNA]</scope>
    <source>
        <strain evidence="2 3">DSM 26189</strain>
    </source>
</reference>
<protein>
    <submittedName>
        <fullName evidence="2">Uncharacterized membrane protein YjgN (DUF898 family)</fullName>
    </submittedName>
</protein>
<evidence type="ECO:0000256" key="1">
    <source>
        <dbReference type="SAM" id="Phobius"/>
    </source>
</evidence>
<dbReference type="RefSeq" id="WP_188071996.1">
    <property type="nucleotide sequence ID" value="NZ_BSPS01000075.1"/>
</dbReference>
<keyword evidence="1" id="KW-0472">Membrane</keyword>
<accession>A0A7W6BIA0</accession>
<keyword evidence="1" id="KW-1133">Transmembrane helix</keyword>
<dbReference type="EMBL" id="JACIDT010000007">
    <property type="protein sequence ID" value="MBB3926479.1"/>
    <property type="molecule type" value="Genomic_DNA"/>
</dbReference>
<proteinExistence type="predicted"/>
<sequence length="56" mass="6805">MRRGKIVFTGNFVDYFIKSLLLLLLCVVTFGLAIPYYAYWTFKYFFTNMEIELYDR</sequence>
<comment type="caution">
    <text evidence="2">The sequence shown here is derived from an EMBL/GenBank/DDBJ whole genome shotgun (WGS) entry which is preliminary data.</text>
</comment>